<name>A0A0G3BI78_9BURK</name>
<evidence type="ECO:0000256" key="1">
    <source>
        <dbReference type="SAM" id="MobiDB-lite"/>
    </source>
</evidence>
<dbReference type="Proteomes" id="UP000035352">
    <property type="component" value="Chromosome"/>
</dbReference>
<reference evidence="4 5" key="1">
    <citation type="submission" date="2015-05" db="EMBL/GenBank/DDBJ databases">
        <authorList>
            <person name="Tang B."/>
            <person name="Yu Y."/>
        </authorList>
    </citation>
    <scope>NUCLEOTIDE SEQUENCE [LARGE SCALE GENOMIC DNA]</scope>
    <source>
        <strain evidence="4 5">DSM 7029</strain>
    </source>
</reference>
<feature type="region of interest" description="Disordered" evidence="1">
    <location>
        <begin position="143"/>
        <end position="172"/>
    </location>
</feature>
<feature type="signal peptide" evidence="2">
    <location>
        <begin position="1"/>
        <end position="22"/>
    </location>
</feature>
<dbReference type="Gene3D" id="2.60.40.2230">
    <property type="entry name" value="Uncharacterised protein YcnI-like PF07987, DUF1775"/>
    <property type="match status" value="1"/>
</dbReference>
<dbReference type="RefSeq" id="WP_047194856.1">
    <property type="nucleotide sequence ID" value="NZ_CP011371.1"/>
</dbReference>
<keyword evidence="5" id="KW-1185">Reference proteome</keyword>
<evidence type="ECO:0000313" key="5">
    <source>
        <dbReference type="Proteomes" id="UP000035352"/>
    </source>
</evidence>
<dbReference type="InterPro" id="IPR038507">
    <property type="entry name" value="YcnI-like_sf"/>
</dbReference>
<feature type="chain" id="PRO_5002551642" description="YncI copper-binding domain-containing protein" evidence="2">
    <location>
        <begin position="23"/>
        <end position="172"/>
    </location>
</feature>
<dbReference type="OrthoDB" id="9796962at2"/>
<gene>
    <name evidence="4" type="ORF">AAW51_2463</name>
</gene>
<proteinExistence type="predicted"/>
<dbReference type="STRING" id="413882.AAW51_2463"/>
<evidence type="ECO:0000256" key="2">
    <source>
        <dbReference type="SAM" id="SignalP"/>
    </source>
</evidence>
<dbReference type="EMBL" id="CP011371">
    <property type="protein sequence ID" value="AKJ29154.1"/>
    <property type="molecule type" value="Genomic_DNA"/>
</dbReference>
<dbReference type="Pfam" id="PF07987">
    <property type="entry name" value="DUF1775"/>
    <property type="match status" value="1"/>
</dbReference>
<organism evidence="4 5">
    <name type="scientific">Caldimonas brevitalea</name>
    <dbReference type="NCBI Taxonomy" id="413882"/>
    <lineage>
        <taxon>Bacteria</taxon>
        <taxon>Pseudomonadati</taxon>
        <taxon>Pseudomonadota</taxon>
        <taxon>Betaproteobacteria</taxon>
        <taxon>Burkholderiales</taxon>
        <taxon>Sphaerotilaceae</taxon>
        <taxon>Caldimonas</taxon>
    </lineage>
</organism>
<dbReference type="InterPro" id="IPR012533">
    <property type="entry name" value="YcnI-copper_dom"/>
</dbReference>
<accession>A0A0G3BI78</accession>
<sequence>MTTLPRLGLGALLAAAAVCADAHVTIADPKAQAGSYHKVTLQVPHGCAGSATVALAVHVPPAFLVAKPAVKPGWSVRVEKTRLDKPAVLHGRSINETTSVIRWEGGAVPGDFFDEFSLHGRIADGAKGKLAFRVVQTCEKGEVDWNGPADSATPAPTLEVSPADAGHGHHHH</sequence>
<protein>
    <recommendedName>
        <fullName evidence="3">YncI copper-binding domain-containing protein</fullName>
    </recommendedName>
</protein>
<feature type="domain" description="YncI copper-binding" evidence="3">
    <location>
        <begin position="23"/>
        <end position="160"/>
    </location>
</feature>
<dbReference type="KEGG" id="pbh:AAW51_2463"/>
<dbReference type="CDD" id="cd08545">
    <property type="entry name" value="YcnI_like"/>
    <property type="match status" value="1"/>
</dbReference>
<dbReference type="AlphaFoldDB" id="A0A0G3BI78"/>
<evidence type="ECO:0000259" key="3">
    <source>
        <dbReference type="Pfam" id="PF07987"/>
    </source>
</evidence>
<evidence type="ECO:0000313" key="4">
    <source>
        <dbReference type="EMBL" id="AKJ29154.1"/>
    </source>
</evidence>
<keyword evidence="2" id="KW-0732">Signal</keyword>